<name>A0A0V1LR04_9BILA</name>
<reference evidence="1 2" key="1">
    <citation type="submission" date="2015-05" db="EMBL/GenBank/DDBJ databases">
        <title>Evolution of Trichinella species and genotypes.</title>
        <authorList>
            <person name="Korhonen P.K."/>
            <person name="Edoardo P."/>
            <person name="Giuseppe L.R."/>
            <person name="Gasser R.B."/>
        </authorList>
    </citation>
    <scope>NUCLEOTIDE SEQUENCE [LARGE SCALE GENOMIC DNA]</scope>
    <source>
        <strain evidence="1">ISS10</strain>
    </source>
</reference>
<keyword evidence="2" id="KW-1185">Reference proteome</keyword>
<organism evidence="1 2">
    <name type="scientific">Trichinella nativa</name>
    <dbReference type="NCBI Taxonomy" id="6335"/>
    <lineage>
        <taxon>Eukaryota</taxon>
        <taxon>Metazoa</taxon>
        <taxon>Ecdysozoa</taxon>
        <taxon>Nematoda</taxon>
        <taxon>Enoplea</taxon>
        <taxon>Dorylaimia</taxon>
        <taxon>Trichinellida</taxon>
        <taxon>Trichinellidae</taxon>
        <taxon>Trichinella</taxon>
    </lineage>
</organism>
<protein>
    <submittedName>
        <fullName evidence="1">Uncharacterized protein</fullName>
    </submittedName>
</protein>
<evidence type="ECO:0000313" key="1">
    <source>
        <dbReference type="EMBL" id="KRZ61905.1"/>
    </source>
</evidence>
<dbReference type="EMBL" id="JYDW01000013">
    <property type="protein sequence ID" value="KRZ61905.1"/>
    <property type="molecule type" value="Genomic_DNA"/>
</dbReference>
<comment type="caution">
    <text evidence="1">The sequence shown here is derived from an EMBL/GenBank/DDBJ whole genome shotgun (WGS) entry which is preliminary data.</text>
</comment>
<dbReference type="AlphaFoldDB" id="A0A0V1LR04"/>
<accession>A0A0V1LR04</accession>
<gene>
    <name evidence="1" type="ORF">T02_8514</name>
</gene>
<dbReference type="Proteomes" id="UP000054721">
    <property type="component" value="Unassembled WGS sequence"/>
</dbReference>
<sequence>MNQPHPGSSIFLIIETSLPEYHTLKNYKALSFNKFNYCCEYSFTVTVYSSGSQNSVDCDPLFKQQVFTKSSRMNNGTCEEWASFRVVFIQACGIWPRRRLYRLRRIYSNFQTFVFYKAILCLESCDEPKFVS</sequence>
<evidence type="ECO:0000313" key="2">
    <source>
        <dbReference type="Proteomes" id="UP000054721"/>
    </source>
</evidence>
<proteinExistence type="predicted"/>